<feature type="transmembrane region" description="Helical" evidence="1">
    <location>
        <begin position="175"/>
        <end position="194"/>
    </location>
</feature>
<dbReference type="EMBL" id="FOXF01000009">
    <property type="protein sequence ID" value="SFP21328.1"/>
    <property type="molecule type" value="Genomic_DNA"/>
</dbReference>
<protein>
    <recommendedName>
        <fullName evidence="4">Zinc-ribbon domain-containing protein</fullName>
    </recommendedName>
</protein>
<dbReference type="Proteomes" id="UP000243745">
    <property type="component" value="Unassembled WGS sequence"/>
</dbReference>
<evidence type="ECO:0000256" key="1">
    <source>
        <dbReference type="SAM" id="Phobius"/>
    </source>
</evidence>
<gene>
    <name evidence="2" type="ORF">SAMN02910344_00750</name>
</gene>
<accession>A0A662ZJ74</accession>
<dbReference type="RefSeq" id="WP_093141047.1">
    <property type="nucleotide sequence ID" value="NZ_FOXF01000009.1"/>
</dbReference>
<proteinExistence type="predicted"/>
<dbReference type="OrthoDB" id="2295785at2"/>
<evidence type="ECO:0008006" key="4">
    <source>
        <dbReference type="Google" id="ProtNLM"/>
    </source>
</evidence>
<keyword evidence="1" id="KW-0472">Membrane</keyword>
<evidence type="ECO:0000313" key="2">
    <source>
        <dbReference type="EMBL" id="SFP21328.1"/>
    </source>
</evidence>
<sequence length="377" mass="43132">MAYCKKCGTTLKKVTDFCPLCGAPVGDSFKNSGEKENNNRAEESVKHDFLNNTGDISADYEDFNNDSADTTDNSGQSEIDNSYTRTEEFEKLGEKFFKLDKFFDFSFLTALFLPLFFIYFLVLFICNVILHCKAYKYLKDKPYSRMSKLINVNIWMFAVIIILLFAYGVTFEKDIFTDYILIELLIVSIPVYIIHSHITEICRQFRDKSPDTEYKIKSFISHFAEEHTLTGSFVSAIVFVYMFLIVVSNLVIFAVINCFKSEDSFTTKTLPGISFVKTQVELCLIQNGAMNHFAAGKGVLLDTPKNCRIRHKRTDSFEYSVDNDGTLRVSFGYPAETDYIITPLYTDNPERRFDWIASPMSGCAAKYNCLEADPNTF</sequence>
<name>A0A662ZJ74_9GAMM</name>
<organism evidence="2 3">
    <name type="scientific">Ruminobacter amylophilus</name>
    <dbReference type="NCBI Taxonomy" id="867"/>
    <lineage>
        <taxon>Bacteria</taxon>
        <taxon>Pseudomonadati</taxon>
        <taxon>Pseudomonadota</taxon>
        <taxon>Gammaproteobacteria</taxon>
        <taxon>Aeromonadales</taxon>
        <taxon>Succinivibrionaceae</taxon>
        <taxon>Ruminobacter</taxon>
    </lineage>
</organism>
<keyword evidence="3" id="KW-1185">Reference proteome</keyword>
<keyword evidence="1" id="KW-1133">Transmembrane helix</keyword>
<dbReference type="AlphaFoldDB" id="A0A662ZJ74"/>
<keyword evidence="1" id="KW-0812">Transmembrane</keyword>
<feature type="transmembrane region" description="Helical" evidence="1">
    <location>
        <begin position="233"/>
        <end position="256"/>
    </location>
</feature>
<feature type="transmembrane region" description="Helical" evidence="1">
    <location>
        <begin position="105"/>
        <end position="130"/>
    </location>
</feature>
<reference evidence="2 3" key="1">
    <citation type="submission" date="2016-10" db="EMBL/GenBank/DDBJ databases">
        <authorList>
            <person name="Varghese N."/>
            <person name="Submissions S."/>
        </authorList>
    </citation>
    <scope>NUCLEOTIDE SEQUENCE [LARGE SCALE GENOMIC DNA]</scope>
    <source>
        <strain evidence="2 3">DSM 1361</strain>
    </source>
</reference>
<evidence type="ECO:0000313" key="3">
    <source>
        <dbReference type="Proteomes" id="UP000243745"/>
    </source>
</evidence>
<feature type="transmembrane region" description="Helical" evidence="1">
    <location>
        <begin position="150"/>
        <end position="169"/>
    </location>
</feature>